<dbReference type="Proteomes" id="UP000638043">
    <property type="component" value="Unassembled WGS sequence"/>
</dbReference>
<dbReference type="SUPFAM" id="SSF51182">
    <property type="entry name" value="RmlC-like cupins"/>
    <property type="match status" value="1"/>
</dbReference>
<keyword evidence="1" id="KW-0238">DNA-binding</keyword>
<dbReference type="InterPro" id="IPR003313">
    <property type="entry name" value="AraC-bd"/>
</dbReference>
<evidence type="ECO:0000313" key="5">
    <source>
        <dbReference type="Proteomes" id="UP000638043"/>
    </source>
</evidence>
<dbReference type="InterPro" id="IPR011051">
    <property type="entry name" value="RmlC_Cupin_sf"/>
</dbReference>
<sequence length="114" mass="12022">MAEETPRIVGDARAGDGSGAVWRLSPGERTLDANVIHLPAGDGIAEHAGPQLDVLIHVIDGSGTLTTEDGDIELKPGSLVWLPRLSRRAFAAGPDGLRYLSVHGRKPLLGIVTR</sequence>
<dbReference type="InterPro" id="IPR014710">
    <property type="entry name" value="RmlC-like_jellyroll"/>
</dbReference>
<dbReference type="EMBL" id="BMMQ01000003">
    <property type="protein sequence ID" value="GGO62565.1"/>
    <property type="molecule type" value="Genomic_DNA"/>
</dbReference>
<protein>
    <recommendedName>
        <fullName evidence="3">AraC-type arabinose-binding/dimerisation domain-containing protein</fullName>
    </recommendedName>
</protein>
<organism evidence="4 5">
    <name type="scientific">Microbacterium nanhaiense</name>
    <dbReference type="NCBI Taxonomy" id="1301026"/>
    <lineage>
        <taxon>Bacteria</taxon>
        <taxon>Bacillati</taxon>
        <taxon>Actinomycetota</taxon>
        <taxon>Actinomycetes</taxon>
        <taxon>Micrococcales</taxon>
        <taxon>Microbacteriaceae</taxon>
        <taxon>Microbacterium</taxon>
    </lineage>
</organism>
<proteinExistence type="predicted"/>
<dbReference type="Gene3D" id="2.60.120.10">
    <property type="entry name" value="Jelly Rolls"/>
    <property type="match status" value="1"/>
</dbReference>
<keyword evidence="5" id="KW-1185">Reference proteome</keyword>
<feature type="domain" description="AraC-type arabinose-binding/dimerisation" evidence="3">
    <location>
        <begin position="54"/>
        <end position="108"/>
    </location>
</feature>
<accession>A0ABQ2N1A9</accession>
<evidence type="ECO:0000259" key="3">
    <source>
        <dbReference type="Pfam" id="PF02311"/>
    </source>
</evidence>
<dbReference type="RefSeq" id="WP_188700574.1">
    <property type="nucleotide sequence ID" value="NZ_BMMQ01000003.1"/>
</dbReference>
<gene>
    <name evidence="4" type="ORF">GCM10010910_12960</name>
</gene>
<evidence type="ECO:0000256" key="2">
    <source>
        <dbReference type="SAM" id="MobiDB-lite"/>
    </source>
</evidence>
<name>A0ABQ2N1A9_9MICO</name>
<comment type="caution">
    <text evidence="4">The sequence shown here is derived from an EMBL/GenBank/DDBJ whole genome shotgun (WGS) entry which is preliminary data.</text>
</comment>
<feature type="region of interest" description="Disordered" evidence="2">
    <location>
        <begin position="1"/>
        <end position="21"/>
    </location>
</feature>
<evidence type="ECO:0000313" key="4">
    <source>
        <dbReference type="EMBL" id="GGO62565.1"/>
    </source>
</evidence>
<reference evidence="5" key="1">
    <citation type="journal article" date="2019" name="Int. J. Syst. Evol. Microbiol.">
        <title>The Global Catalogue of Microorganisms (GCM) 10K type strain sequencing project: providing services to taxonomists for standard genome sequencing and annotation.</title>
        <authorList>
            <consortium name="The Broad Institute Genomics Platform"/>
            <consortium name="The Broad Institute Genome Sequencing Center for Infectious Disease"/>
            <person name="Wu L."/>
            <person name="Ma J."/>
        </authorList>
    </citation>
    <scope>NUCLEOTIDE SEQUENCE [LARGE SCALE GENOMIC DNA]</scope>
    <source>
        <strain evidence="5">CGMCC 4.7181</strain>
    </source>
</reference>
<dbReference type="Pfam" id="PF02311">
    <property type="entry name" value="AraC_binding"/>
    <property type="match status" value="1"/>
</dbReference>
<evidence type="ECO:0000256" key="1">
    <source>
        <dbReference type="ARBA" id="ARBA00023125"/>
    </source>
</evidence>